<accession>A0A6C0IHE1</accession>
<dbReference type="AlphaFoldDB" id="A0A6C0IHE1"/>
<organism evidence="1">
    <name type="scientific">viral metagenome</name>
    <dbReference type="NCBI Taxonomy" id="1070528"/>
    <lineage>
        <taxon>unclassified sequences</taxon>
        <taxon>metagenomes</taxon>
        <taxon>organismal metagenomes</taxon>
    </lineage>
</organism>
<name>A0A6C0IHE1_9ZZZZ</name>
<protein>
    <submittedName>
        <fullName evidence="1">Uncharacterized protein</fullName>
    </submittedName>
</protein>
<proteinExistence type="predicted"/>
<reference evidence="1" key="1">
    <citation type="journal article" date="2020" name="Nature">
        <title>Giant virus diversity and host interactions through global metagenomics.</title>
        <authorList>
            <person name="Schulz F."/>
            <person name="Roux S."/>
            <person name="Paez-Espino D."/>
            <person name="Jungbluth S."/>
            <person name="Walsh D.A."/>
            <person name="Denef V.J."/>
            <person name="McMahon K.D."/>
            <person name="Konstantinidis K.T."/>
            <person name="Eloe-Fadrosh E.A."/>
            <person name="Kyrpides N.C."/>
            <person name="Woyke T."/>
        </authorList>
    </citation>
    <scope>NUCLEOTIDE SEQUENCE</scope>
    <source>
        <strain evidence="1">GVMAG-M-3300023184-77</strain>
    </source>
</reference>
<evidence type="ECO:0000313" key="1">
    <source>
        <dbReference type="EMBL" id="QHT91337.1"/>
    </source>
</evidence>
<sequence length="60" mass="6971">MKTKSRIKRFCNCIKSVRRKFKESGAIAICTKSVLQSKGRTLKTFSCRKGKLQTQKMKHH</sequence>
<dbReference type="EMBL" id="MN740165">
    <property type="protein sequence ID" value="QHT91337.1"/>
    <property type="molecule type" value="Genomic_DNA"/>
</dbReference>